<dbReference type="EMBL" id="JBHUDC010000008">
    <property type="protein sequence ID" value="MFD1514769.1"/>
    <property type="molecule type" value="Genomic_DNA"/>
</dbReference>
<feature type="compositionally biased region" description="Polar residues" evidence="1">
    <location>
        <begin position="254"/>
        <end position="265"/>
    </location>
</feature>
<accession>A0ABD6B140</accession>
<dbReference type="RefSeq" id="WP_250874706.1">
    <property type="nucleotide sequence ID" value="NZ_JALXFV010000008.1"/>
</dbReference>
<sequence>MNRQWVSVVSVLALVVLAAPTSGVVSPPANDSNNTSLGTDISSFMQVSSVEASGEVDRGMFAAAVANAPNETVRQRLLDQRADRLSKRLAAVRQSVESARDSRGARGTVAQSAANARVDALERGVADVESVADRTGTTPPGLTDLRENVRGLGEPPIPPVLDVGDDVDLGGEAAPGGDPPVPVDPNGGSDAGDASDGNSGGGDGAPPSGSGGDGVDVGNGDAGGDANDGSSDGPSVEGGVGVDQDGEVDGPTIEVSSNETSTEDTTALAGPQ</sequence>
<protein>
    <recommendedName>
        <fullName evidence="4">DUF5667 domain-containing protein</fullName>
    </recommendedName>
</protein>
<dbReference type="AlphaFoldDB" id="A0ABD6B140"/>
<feature type="compositionally biased region" description="Gly residues" evidence="1">
    <location>
        <begin position="198"/>
        <end position="223"/>
    </location>
</feature>
<evidence type="ECO:0008006" key="4">
    <source>
        <dbReference type="Google" id="ProtNLM"/>
    </source>
</evidence>
<comment type="caution">
    <text evidence="2">The sequence shown here is derived from an EMBL/GenBank/DDBJ whole genome shotgun (WGS) entry which is preliminary data.</text>
</comment>
<dbReference type="Proteomes" id="UP001597187">
    <property type="component" value="Unassembled WGS sequence"/>
</dbReference>
<evidence type="ECO:0000313" key="3">
    <source>
        <dbReference type="Proteomes" id="UP001597187"/>
    </source>
</evidence>
<keyword evidence="3" id="KW-1185">Reference proteome</keyword>
<feature type="compositionally biased region" description="Low complexity" evidence="1">
    <location>
        <begin position="224"/>
        <end position="235"/>
    </location>
</feature>
<proteinExistence type="predicted"/>
<evidence type="ECO:0000256" key="1">
    <source>
        <dbReference type="SAM" id="MobiDB-lite"/>
    </source>
</evidence>
<gene>
    <name evidence="2" type="ORF">ACFSBT_15920</name>
</gene>
<feature type="region of interest" description="Disordered" evidence="1">
    <location>
        <begin position="127"/>
        <end position="272"/>
    </location>
</feature>
<organism evidence="2 3">
    <name type="scientific">Halomarina rubra</name>
    <dbReference type="NCBI Taxonomy" id="2071873"/>
    <lineage>
        <taxon>Archaea</taxon>
        <taxon>Methanobacteriati</taxon>
        <taxon>Methanobacteriota</taxon>
        <taxon>Stenosarchaea group</taxon>
        <taxon>Halobacteria</taxon>
        <taxon>Halobacteriales</taxon>
        <taxon>Natronomonadaceae</taxon>
        <taxon>Halomarina</taxon>
    </lineage>
</organism>
<name>A0ABD6B140_9EURY</name>
<reference evidence="2 3" key="1">
    <citation type="journal article" date="2019" name="Int. J. Syst. Evol. Microbiol.">
        <title>The Global Catalogue of Microorganisms (GCM) 10K type strain sequencing project: providing services to taxonomists for standard genome sequencing and annotation.</title>
        <authorList>
            <consortium name="The Broad Institute Genomics Platform"/>
            <consortium name="The Broad Institute Genome Sequencing Center for Infectious Disease"/>
            <person name="Wu L."/>
            <person name="Ma J."/>
        </authorList>
    </citation>
    <scope>NUCLEOTIDE SEQUENCE [LARGE SCALE GENOMIC DNA]</scope>
    <source>
        <strain evidence="2 3">CGMCC 1.12563</strain>
    </source>
</reference>
<evidence type="ECO:0000313" key="2">
    <source>
        <dbReference type="EMBL" id="MFD1514769.1"/>
    </source>
</evidence>
<feature type="compositionally biased region" description="Low complexity" evidence="1">
    <location>
        <begin position="184"/>
        <end position="197"/>
    </location>
</feature>